<dbReference type="EMBL" id="JBANMG010000010">
    <property type="protein sequence ID" value="KAK6948643.1"/>
    <property type="molecule type" value="Genomic_DNA"/>
</dbReference>
<dbReference type="AlphaFoldDB" id="A0AAX6M850"/>
<evidence type="ECO:0000256" key="3">
    <source>
        <dbReference type="ARBA" id="ARBA00015352"/>
    </source>
</evidence>
<organism evidence="11 12">
    <name type="scientific">Daldinia eschscholtzii</name>
    <dbReference type="NCBI Taxonomy" id="292717"/>
    <lineage>
        <taxon>Eukaryota</taxon>
        <taxon>Fungi</taxon>
        <taxon>Dikarya</taxon>
        <taxon>Ascomycota</taxon>
        <taxon>Pezizomycotina</taxon>
        <taxon>Sordariomycetes</taxon>
        <taxon>Xylariomycetidae</taxon>
        <taxon>Xylariales</taxon>
        <taxon>Hypoxylaceae</taxon>
        <taxon>Daldinia</taxon>
    </lineage>
</organism>
<feature type="compositionally biased region" description="Basic and acidic residues" evidence="9">
    <location>
        <begin position="304"/>
        <end position="316"/>
    </location>
</feature>
<keyword evidence="7" id="KW-0653">Protein transport</keyword>
<evidence type="ECO:0000256" key="6">
    <source>
        <dbReference type="ARBA" id="ARBA00022824"/>
    </source>
</evidence>
<keyword evidence="4" id="KW-0813">Transport</keyword>
<feature type="chain" id="PRO_5043691110" description="Nucleotide exchange factor SIL1" evidence="10">
    <location>
        <begin position="29"/>
        <end position="464"/>
    </location>
</feature>
<evidence type="ECO:0000256" key="8">
    <source>
        <dbReference type="ARBA" id="ARBA00023010"/>
    </source>
</evidence>
<evidence type="ECO:0000256" key="5">
    <source>
        <dbReference type="ARBA" id="ARBA00022729"/>
    </source>
</evidence>
<accession>A0AAX6M850</accession>
<keyword evidence="12" id="KW-1185">Reference proteome</keyword>
<reference evidence="11 12" key="1">
    <citation type="journal article" date="2024" name="Front Chem Biol">
        <title>Unveiling the potential of Daldinia eschscholtzii MFLUCC 19-0629 through bioactivity and bioinformatics studies for enhanced sustainable agriculture production.</title>
        <authorList>
            <person name="Brooks S."/>
            <person name="Weaver J.A."/>
            <person name="Klomchit A."/>
            <person name="Alharthi S.A."/>
            <person name="Onlamun T."/>
            <person name="Nurani R."/>
            <person name="Vong T.K."/>
            <person name="Alberti F."/>
            <person name="Greco C."/>
        </authorList>
    </citation>
    <scope>NUCLEOTIDE SEQUENCE [LARGE SCALE GENOMIC DNA]</scope>
    <source>
        <strain evidence="11">MFLUCC 19-0629</strain>
    </source>
</reference>
<dbReference type="GO" id="GO:0005783">
    <property type="term" value="C:endoplasmic reticulum"/>
    <property type="evidence" value="ECO:0007669"/>
    <property type="project" value="InterPro"/>
</dbReference>
<evidence type="ECO:0000256" key="7">
    <source>
        <dbReference type="ARBA" id="ARBA00022927"/>
    </source>
</evidence>
<keyword evidence="6" id="KW-0256">Endoplasmic reticulum</keyword>
<dbReference type="Proteomes" id="UP001369815">
    <property type="component" value="Unassembled WGS sequence"/>
</dbReference>
<feature type="region of interest" description="Disordered" evidence="9">
    <location>
        <begin position="122"/>
        <end position="145"/>
    </location>
</feature>
<gene>
    <name evidence="11" type="ORF">Daesc_010413</name>
</gene>
<feature type="region of interest" description="Disordered" evidence="9">
    <location>
        <begin position="301"/>
        <end position="324"/>
    </location>
</feature>
<sequence length="464" mass="50105">MGNSYMHNLKRVALATLVASSALSFTYASSTSPSSSPPAESPSAETELICHTDNPAECYPKVFSATEEFQTVHDDQDLPPGLHVQLDIQTGKKQAKLYNPAEENPALEGLPVDRSVVVVDPERPEDEGDDDDKPRIPSGAPAYEPVGVVKAPKEKNEGFISALETLKRSSGSGSGSGSGSSAVRPEELDKALEDLEDLSHGIYYGLQIAEDPDALHALFCLLTARDAAQSARPLSQRTDFLASSILASSIRNNQPALRAVEKSWDALLDKACKATSSPSPSSSSSTTSSSYDLKSELFAKTTRKSADKGGQGREEGKGEEEAEAEAEAYAARLNLAVLDGLLKSPTITQQFLAHDGMRHLLQILLQTDPVWDPRKAKVARIVSDIFLDEDLGAVLGVWPTTARVAEAAVCEAGGEDSLDEGCWEYHLESMARDPDAPEWCRPLLDLLRRRRAEKPVAQHARDEL</sequence>
<evidence type="ECO:0000256" key="10">
    <source>
        <dbReference type="SAM" id="SignalP"/>
    </source>
</evidence>
<dbReference type="InterPro" id="IPR031884">
    <property type="entry name" value="Sil1_fungi"/>
</dbReference>
<evidence type="ECO:0000313" key="12">
    <source>
        <dbReference type="Proteomes" id="UP001369815"/>
    </source>
</evidence>
<comment type="subunit">
    <text evidence="2">Interacts with KAR2.</text>
</comment>
<evidence type="ECO:0000256" key="2">
    <source>
        <dbReference type="ARBA" id="ARBA00011799"/>
    </source>
</evidence>
<proteinExistence type="inferred from homology"/>
<comment type="caution">
    <text evidence="11">The sequence shown here is derived from an EMBL/GenBank/DDBJ whole genome shotgun (WGS) entry which is preliminary data.</text>
</comment>
<feature type="region of interest" description="Disordered" evidence="9">
    <location>
        <begin position="166"/>
        <end position="185"/>
    </location>
</feature>
<protein>
    <recommendedName>
        <fullName evidence="3">Nucleotide exchange factor SIL1</fullName>
    </recommendedName>
</protein>
<evidence type="ECO:0000256" key="1">
    <source>
        <dbReference type="ARBA" id="ARBA00010588"/>
    </source>
</evidence>
<keyword evidence="8" id="KW-0811">Translocation</keyword>
<dbReference type="Gene3D" id="1.25.10.10">
    <property type="entry name" value="Leucine-rich Repeat Variant"/>
    <property type="match status" value="1"/>
</dbReference>
<dbReference type="GO" id="GO:0000774">
    <property type="term" value="F:adenyl-nucleotide exchange factor activity"/>
    <property type="evidence" value="ECO:0007669"/>
    <property type="project" value="InterPro"/>
</dbReference>
<dbReference type="InterPro" id="IPR011989">
    <property type="entry name" value="ARM-like"/>
</dbReference>
<evidence type="ECO:0000313" key="11">
    <source>
        <dbReference type="EMBL" id="KAK6948643.1"/>
    </source>
</evidence>
<feature type="signal peptide" evidence="10">
    <location>
        <begin position="1"/>
        <end position="28"/>
    </location>
</feature>
<keyword evidence="5 10" id="KW-0732">Signal</keyword>
<name>A0AAX6M850_9PEZI</name>
<feature type="region of interest" description="Disordered" evidence="9">
    <location>
        <begin position="27"/>
        <end position="48"/>
    </location>
</feature>
<dbReference type="Pfam" id="PF16782">
    <property type="entry name" value="SIL1"/>
    <property type="match status" value="1"/>
</dbReference>
<evidence type="ECO:0000256" key="4">
    <source>
        <dbReference type="ARBA" id="ARBA00022448"/>
    </source>
</evidence>
<comment type="similarity">
    <text evidence="1">Belongs to the SIL1 family.</text>
</comment>
<dbReference type="GO" id="GO:0015031">
    <property type="term" value="P:protein transport"/>
    <property type="evidence" value="ECO:0007669"/>
    <property type="project" value="UniProtKB-KW"/>
</dbReference>
<evidence type="ECO:0000256" key="9">
    <source>
        <dbReference type="SAM" id="MobiDB-lite"/>
    </source>
</evidence>